<dbReference type="AlphaFoldDB" id="A0AA42J0R0"/>
<evidence type="ECO:0008006" key="4">
    <source>
        <dbReference type="Google" id="ProtNLM"/>
    </source>
</evidence>
<keyword evidence="1" id="KW-0175">Coiled coil</keyword>
<sequence length="162" mass="19018">MKLENLQGFNEEQLEMVKKLLQSETDRIRTEYSTKIKDLEQYKPKEKSQAEIDLENRLKVLEDKEREIANKERQSRLHAKLGEKGLSAELSKYLRFDDENFDTQVEEFASVMNKTLLDSSYKPSNHKSNKDAITKEQFSGMGYMERAKLQETNPTLYTKLSE</sequence>
<keyword evidence="3" id="KW-1185">Reference proteome</keyword>
<name>A0AA42J0R0_9FIRM</name>
<proteinExistence type="predicted"/>
<accession>A0AA42J0R0</accession>
<evidence type="ECO:0000313" key="2">
    <source>
        <dbReference type="EMBL" id="MDA3731433.1"/>
    </source>
</evidence>
<protein>
    <recommendedName>
        <fullName evidence="4">DUF4355 domain-containing protein</fullName>
    </recommendedName>
</protein>
<feature type="coiled-coil region" evidence="1">
    <location>
        <begin position="47"/>
        <end position="81"/>
    </location>
</feature>
<dbReference type="EMBL" id="JAQIFT010000035">
    <property type="protein sequence ID" value="MDA3731433.1"/>
    <property type="molecule type" value="Genomic_DNA"/>
</dbReference>
<evidence type="ECO:0000313" key="3">
    <source>
        <dbReference type="Proteomes" id="UP001169242"/>
    </source>
</evidence>
<organism evidence="2 3">
    <name type="scientific">Holtiella tumoricola</name>
    <dbReference type="NCBI Taxonomy" id="3018743"/>
    <lineage>
        <taxon>Bacteria</taxon>
        <taxon>Bacillati</taxon>
        <taxon>Bacillota</taxon>
        <taxon>Clostridia</taxon>
        <taxon>Lachnospirales</taxon>
        <taxon>Cellulosilyticaceae</taxon>
        <taxon>Holtiella</taxon>
    </lineage>
</organism>
<reference evidence="2" key="1">
    <citation type="journal article" date="2023" name="Int. J. Syst. Evol. Microbiol.">
        <title>&lt;i&gt;Holtiella tumoricola&lt;/i&gt; gen. nov. sp. nov., isolated from a human clinical sample.</title>
        <authorList>
            <person name="Allen-Vercoe E."/>
            <person name="Daigneault M.C."/>
            <person name="Vancuren S.J."/>
            <person name="Cochrane K."/>
            <person name="O'Neal L.L."/>
            <person name="Sankaranarayanan K."/>
            <person name="Lawson P.A."/>
        </authorList>
    </citation>
    <scope>NUCLEOTIDE SEQUENCE</scope>
    <source>
        <strain evidence="2">CC70A</strain>
    </source>
</reference>
<dbReference type="Proteomes" id="UP001169242">
    <property type="component" value="Unassembled WGS sequence"/>
</dbReference>
<dbReference type="RefSeq" id="WP_271011821.1">
    <property type="nucleotide sequence ID" value="NZ_JAQIFT010000035.1"/>
</dbReference>
<gene>
    <name evidence="2" type="ORF">PBV87_08080</name>
</gene>
<evidence type="ECO:0000256" key="1">
    <source>
        <dbReference type="SAM" id="Coils"/>
    </source>
</evidence>
<comment type="caution">
    <text evidence="2">The sequence shown here is derived from an EMBL/GenBank/DDBJ whole genome shotgun (WGS) entry which is preliminary data.</text>
</comment>